<evidence type="ECO:0000313" key="3">
    <source>
        <dbReference type="Proteomes" id="UP000185221"/>
    </source>
</evidence>
<feature type="transmembrane region" description="Helical" evidence="1">
    <location>
        <begin position="241"/>
        <end position="263"/>
    </location>
</feature>
<feature type="transmembrane region" description="Helical" evidence="1">
    <location>
        <begin position="129"/>
        <end position="148"/>
    </location>
</feature>
<organism evidence="2 3">
    <name type="scientific">Algoriphagus halophilus</name>
    <dbReference type="NCBI Taxonomy" id="226505"/>
    <lineage>
        <taxon>Bacteria</taxon>
        <taxon>Pseudomonadati</taxon>
        <taxon>Bacteroidota</taxon>
        <taxon>Cytophagia</taxon>
        <taxon>Cytophagales</taxon>
        <taxon>Cyclobacteriaceae</taxon>
        <taxon>Algoriphagus</taxon>
    </lineage>
</organism>
<feature type="transmembrane region" description="Helical" evidence="1">
    <location>
        <begin position="80"/>
        <end position="98"/>
    </location>
</feature>
<dbReference type="EMBL" id="FSRC01000001">
    <property type="protein sequence ID" value="SIN77628.1"/>
    <property type="molecule type" value="Genomic_DNA"/>
</dbReference>
<dbReference type="Proteomes" id="UP000185221">
    <property type="component" value="Unassembled WGS sequence"/>
</dbReference>
<gene>
    <name evidence="2" type="ORF">SAMN05444394_1683</name>
</gene>
<evidence type="ECO:0000313" key="2">
    <source>
        <dbReference type="EMBL" id="SIN77628.1"/>
    </source>
</evidence>
<feature type="transmembrane region" description="Helical" evidence="1">
    <location>
        <begin position="104"/>
        <end position="122"/>
    </location>
</feature>
<name>A0A1N6E3N7_9BACT</name>
<dbReference type="OrthoDB" id="824966at2"/>
<sequence length="294" mass="33238">MNNFLKKGYLPYLISGILILLSFFNPFYNSAISFEEKASKEISESIILLEEIETLTIPLAETIPFLKSWAHTYENDFDKLLSYLNFADLLMLLQLGILKLSEWWVFKLVLVVSFLGLFINYTKSICKNLLIIGLLITPGLGIYTQLLSSLSNQMEIDLGADLKSSLLTTKDSINAKKELHKTSLEALKAHQKSKNKGRLNLFDKVEDDAISLGDSIVDDIDQAGEDLLDVLRFAGHHGLELAVSLMSNILIIFGILPVLFWYLMSLALQRLFQFDKPLQEIDKKLESIQSITKS</sequence>
<dbReference type="AlphaFoldDB" id="A0A1N6E3N7"/>
<feature type="transmembrane region" description="Helical" evidence="1">
    <location>
        <begin position="12"/>
        <end position="31"/>
    </location>
</feature>
<protein>
    <submittedName>
        <fullName evidence="2">Uncharacterized protein</fullName>
    </submittedName>
</protein>
<keyword evidence="1" id="KW-0472">Membrane</keyword>
<dbReference type="RefSeq" id="WP_074224388.1">
    <property type="nucleotide sequence ID" value="NZ_FSRC01000001.1"/>
</dbReference>
<proteinExistence type="predicted"/>
<keyword evidence="1" id="KW-1133">Transmembrane helix</keyword>
<keyword evidence="1" id="KW-0812">Transmembrane</keyword>
<evidence type="ECO:0000256" key="1">
    <source>
        <dbReference type="SAM" id="Phobius"/>
    </source>
</evidence>
<accession>A0A1N6E3N7</accession>
<dbReference type="STRING" id="226505.SAMN05444394_1683"/>
<keyword evidence="3" id="KW-1185">Reference proteome</keyword>
<reference evidence="3" key="1">
    <citation type="submission" date="2016-11" db="EMBL/GenBank/DDBJ databases">
        <authorList>
            <person name="Varghese N."/>
            <person name="Submissions S."/>
        </authorList>
    </citation>
    <scope>NUCLEOTIDE SEQUENCE [LARGE SCALE GENOMIC DNA]</scope>
    <source>
        <strain evidence="3">DSM 15292</strain>
    </source>
</reference>